<dbReference type="PANTHER" id="PTHR39662:SF1">
    <property type="entry name" value="DUF354 DOMAIN-CONTAINING PROTEIN"/>
    <property type="match status" value="1"/>
</dbReference>
<proteinExistence type="predicted"/>
<evidence type="ECO:0000313" key="1">
    <source>
        <dbReference type="EMBL" id="MXR19614.1"/>
    </source>
</evidence>
<sequence length="343" mass="37212">MRVLVDVTHPAHVHLFRNAIDAFRERGHAVHVASREKDVTTDLLDAHGIDHTVLSRKRAGLLGVAREWSGREFRLLRFAARFDPDVVLSRLNPAAAHVSSALGTPNVVFHDTEVAGLLDRVTAPFAAVVATPACFDRDLPAPHVRYEGFHELAYLHPARFTPDPDVLREADVDPAEPYSVVRLVAGDAHHDGGTASFSRDAVEELLGRLAAHGEVYVSSEGSVPWGDDASAPPVSVDGLHDLLAFADAYVGDSSTMATEAGVLGTPAVRYDPLDSDMGNFRALAEYGLVESTTSERTAVDRAVELAADSDASRRWRRRRRHLLADNVDLTAFVVELTEEVGAP</sequence>
<dbReference type="OrthoDB" id="185087at2157"/>
<name>A0A6B0SD30_9EURY</name>
<keyword evidence="2" id="KW-1185">Reference proteome</keyword>
<dbReference type="PIRSF" id="PIRSF005357">
    <property type="entry name" value="UCP005357"/>
    <property type="match status" value="1"/>
</dbReference>
<dbReference type="EMBL" id="WUUU01000010">
    <property type="protein sequence ID" value="MXR19614.1"/>
    <property type="molecule type" value="Genomic_DNA"/>
</dbReference>
<organism evidence="1 2">
    <name type="scientific">Halobacterium bonnevillei</name>
    <dbReference type="NCBI Taxonomy" id="2692200"/>
    <lineage>
        <taxon>Archaea</taxon>
        <taxon>Methanobacteriati</taxon>
        <taxon>Methanobacteriota</taxon>
        <taxon>Stenosarchaea group</taxon>
        <taxon>Halobacteria</taxon>
        <taxon>Halobacteriales</taxon>
        <taxon>Halobacteriaceae</taxon>
        <taxon>Halobacterium</taxon>
    </lineage>
</organism>
<comment type="caution">
    <text evidence="1">The sequence shown here is derived from an EMBL/GenBank/DDBJ whole genome shotgun (WGS) entry which is preliminary data.</text>
</comment>
<dbReference type="SUPFAM" id="SSF53756">
    <property type="entry name" value="UDP-Glycosyltransferase/glycogen phosphorylase"/>
    <property type="match status" value="1"/>
</dbReference>
<dbReference type="AlphaFoldDB" id="A0A6B0SD30"/>
<gene>
    <name evidence="1" type="ORF">GRX66_02955</name>
</gene>
<dbReference type="Pfam" id="PF04007">
    <property type="entry name" value="DUF354"/>
    <property type="match status" value="1"/>
</dbReference>
<dbReference type="PANTHER" id="PTHR39662">
    <property type="entry name" value="DUF354 DOMAIN-CONTAINING PROTEIN-RELATED"/>
    <property type="match status" value="1"/>
</dbReference>
<reference evidence="1 2" key="1">
    <citation type="submission" date="2019-12" db="EMBL/GenBank/DDBJ databases">
        <title>Isolation and characterization of three novel carbon monoxide-oxidizing members of Halobacteria from salione crusts and soils.</title>
        <authorList>
            <person name="Myers M.R."/>
            <person name="King G.M."/>
        </authorList>
    </citation>
    <scope>NUCLEOTIDE SEQUENCE [LARGE SCALE GENOMIC DNA]</scope>
    <source>
        <strain evidence="1 2">PCN9</strain>
    </source>
</reference>
<dbReference type="RefSeq" id="WP_159525196.1">
    <property type="nucleotide sequence ID" value="NZ_WUUU01000010.1"/>
</dbReference>
<dbReference type="InterPro" id="IPR007152">
    <property type="entry name" value="DUF354"/>
</dbReference>
<dbReference type="Proteomes" id="UP000471521">
    <property type="component" value="Unassembled WGS sequence"/>
</dbReference>
<protein>
    <submittedName>
        <fullName evidence="1">DUF354 domain-containing protein</fullName>
    </submittedName>
</protein>
<accession>A0A6B0SD30</accession>
<evidence type="ECO:0000313" key="2">
    <source>
        <dbReference type="Proteomes" id="UP000471521"/>
    </source>
</evidence>